<evidence type="ECO:0000313" key="1">
    <source>
        <dbReference type="EMBL" id="GJT09065.1"/>
    </source>
</evidence>
<gene>
    <name evidence="1" type="ORF">Tco_0843527</name>
</gene>
<name>A0ABQ5B2I1_9ASTR</name>
<accession>A0ABQ5B2I1</accession>
<proteinExistence type="predicted"/>
<reference evidence="1" key="2">
    <citation type="submission" date="2022-01" db="EMBL/GenBank/DDBJ databases">
        <authorList>
            <person name="Yamashiro T."/>
            <person name="Shiraishi A."/>
            <person name="Satake H."/>
            <person name="Nakayama K."/>
        </authorList>
    </citation>
    <scope>NUCLEOTIDE SEQUENCE</scope>
</reference>
<evidence type="ECO:0000313" key="2">
    <source>
        <dbReference type="Proteomes" id="UP001151760"/>
    </source>
</evidence>
<organism evidence="1 2">
    <name type="scientific">Tanacetum coccineum</name>
    <dbReference type="NCBI Taxonomy" id="301880"/>
    <lineage>
        <taxon>Eukaryota</taxon>
        <taxon>Viridiplantae</taxon>
        <taxon>Streptophyta</taxon>
        <taxon>Embryophyta</taxon>
        <taxon>Tracheophyta</taxon>
        <taxon>Spermatophyta</taxon>
        <taxon>Magnoliopsida</taxon>
        <taxon>eudicotyledons</taxon>
        <taxon>Gunneridae</taxon>
        <taxon>Pentapetalae</taxon>
        <taxon>asterids</taxon>
        <taxon>campanulids</taxon>
        <taxon>Asterales</taxon>
        <taxon>Asteraceae</taxon>
        <taxon>Asteroideae</taxon>
        <taxon>Anthemideae</taxon>
        <taxon>Anthemidinae</taxon>
        <taxon>Tanacetum</taxon>
    </lineage>
</organism>
<keyword evidence="2" id="KW-1185">Reference proteome</keyword>
<reference evidence="1" key="1">
    <citation type="journal article" date="2022" name="Int. J. Mol. Sci.">
        <title>Draft Genome of Tanacetum Coccineum: Genomic Comparison of Closely Related Tanacetum-Family Plants.</title>
        <authorList>
            <person name="Yamashiro T."/>
            <person name="Shiraishi A."/>
            <person name="Nakayama K."/>
            <person name="Satake H."/>
        </authorList>
    </citation>
    <scope>NUCLEOTIDE SEQUENCE</scope>
</reference>
<dbReference type="EMBL" id="BQNB010012879">
    <property type="protein sequence ID" value="GJT09065.1"/>
    <property type="molecule type" value="Genomic_DNA"/>
</dbReference>
<protein>
    <submittedName>
        <fullName evidence="1">Uncharacterized protein</fullName>
    </submittedName>
</protein>
<comment type="caution">
    <text evidence="1">The sequence shown here is derived from an EMBL/GenBank/DDBJ whole genome shotgun (WGS) entry which is preliminary data.</text>
</comment>
<sequence length="145" mass="16726">MLKTHIVVYVELSRLLNDLTRDDLKELYRLDDADSLELSGLEKNLNGVHCLTVEAAHIYMLTEVKYPLPPRVCKAMLEKKLLGDRKDESTMSNRHKDWLVQEQTALGKDFSNPFMADNLPKIVWLSTHHIYVCKELASPQGYGLW</sequence>
<dbReference type="Proteomes" id="UP001151760">
    <property type="component" value="Unassembled WGS sequence"/>
</dbReference>